<dbReference type="Pfam" id="PF04371">
    <property type="entry name" value="PAD_porph"/>
    <property type="match status" value="1"/>
</dbReference>
<reference evidence="2 3" key="1">
    <citation type="journal article" date="2008" name="Nat. Biotechnol.">
        <title>Genome sequencing and analysis of the filamentous fungus Penicillium chrysogenum.</title>
        <authorList>
            <person name="van den Berg M.A."/>
            <person name="Albang R."/>
            <person name="Albermann K."/>
            <person name="Badger J.H."/>
            <person name="Daran J.-M."/>
            <person name="Driessen A.J.M."/>
            <person name="Garcia-Estrada C."/>
            <person name="Fedorova N.D."/>
            <person name="Harris D.M."/>
            <person name="Heijne W.H.M."/>
            <person name="Joardar V.S."/>
            <person name="Kiel J.A.K.W."/>
            <person name="Kovalchuk A."/>
            <person name="Martin J.F."/>
            <person name="Nierman W.C."/>
            <person name="Nijland J.G."/>
            <person name="Pronk J.T."/>
            <person name="Roubos J.A."/>
            <person name="van der Klei I.J."/>
            <person name="van Peij N.N.M.E."/>
            <person name="Veenhuis M."/>
            <person name="von Doehren H."/>
            <person name="Wagner C."/>
            <person name="Wortman J.R."/>
            <person name="Bovenberg R.A.L."/>
        </authorList>
    </citation>
    <scope>NUCLEOTIDE SEQUENCE [LARGE SCALE GENOMIC DNA]</scope>
    <source>
        <strain evidence="3">ATCC 28089 / DSM 1075 / NRRL 1951 / Wisconsin 54-1255</strain>
    </source>
</reference>
<evidence type="ECO:0000313" key="2">
    <source>
        <dbReference type="EMBL" id="CAP80872.1"/>
    </source>
</evidence>
<dbReference type="PANTHER" id="PTHR31377">
    <property type="entry name" value="AGMATINE DEIMINASE-RELATED"/>
    <property type="match status" value="1"/>
</dbReference>
<evidence type="ECO:0000313" key="3">
    <source>
        <dbReference type="Proteomes" id="UP000000724"/>
    </source>
</evidence>
<organism evidence="2 3">
    <name type="scientific">Penicillium rubens (strain ATCC 28089 / DSM 1075 / NRRL 1951 / Wisconsin 54-1255)</name>
    <name type="common">Penicillium chrysogenum</name>
    <dbReference type="NCBI Taxonomy" id="500485"/>
    <lineage>
        <taxon>Eukaryota</taxon>
        <taxon>Fungi</taxon>
        <taxon>Dikarya</taxon>
        <taxon>Ascomycota</taxon>
        <taxon>Pezizomycotina</taxon>
        <taxon>Eurotiomycetes</taxon>
        <taxon>Eurotiomycetidae</taxon>
        <taxon>Eurotiales</taxon>
        <taxon>Aspergillaceae</taxon>
        <taxon>Penicillium</taxon>
        <taxon>Penicillium chrysogenum species complex</taxon>
    </lineage>
</organism>
<dbReference type="OrthoDB" id="544103at2759"/>
<dbReference type="BioCyc" id="PCHR:PC12G12450-MONOMER"/>
<dbReference type="Proteomes" id="UP000000724">
    <property type="component" value="Contig Pc00c12"/>
</dbReference>
<keyword evidence="3" id="KW-1185">Reference proteome</keyword>
<name>B6GYM9_PENRW</name>
<dbReference type="InterPro" id="IPR007466">
    <property type="entry name" value="Peptidyl-Arg-deiminase_porph"/>
</dbReference>
<keyword evidence="1" id="KW-0378">Hydrolase</keyword>
<dbReference type="eggNOG" id="ENOG502SKSK">
    <property type="taxonomic scope" value="Eukaryota"/>
</dbReference>
<dbReference type="OMA" id="IGVDCNT"/>
<dbReference type="STRING" id="500485.B6GYM9"/>
<proteinExistence type="predicted"/>
<dbReference type="EMBL" id="AM920427">
    <property type="protein sequence ID" value="CAP80872.1"/>
    <property type="molecule type" value="Genomic_DNA"/>
</dbReference>
<dbReference type="GO" id="GO:0047632">
    <property type="term" value="F:agmatine deiminase activity"/>
    <property type="evidence" value="ECO:0007669"/>
    <property type="project" value="TreeGrafter"/>
</dbReference>
<dbReference type="GO" id="GO:0009446">
    <property type="term" value="P:putrescine biosynthetic process"/>
    <property type="evidence" value="ECO:0007669"/>
    <property type="project" value="InterPro"/>
</dbReference>
<dbReference type="Gene3D" id="3.75.10.10">
    <property type="entry name" value="L-arginine/glycine Amidinotransferase, Chain A"/>
    <property type="match status" value="1"/>
</dbReference>
<dbReference type="SUPFAM" id="SSF55909">
    <property type="entry name" value="Pentein"/>
    <property type="match status" value="1"/>
</dbReference>
<protein>
    <submittedName>
        <fullName evidence="2">Pc12g12450 protein</fullName>
    </submittedName>
</protein>
<dbReference type="PANTHER" id="PTHR31377:SF0">
    <property type="entry name" value="AGMATINE DEIMINASE-RELATED"/>
    <property type="match status" value="1"/>
</dbReference>
<dbReference type="AlphaFoldDB" id="B6GYM9"/>
<accession>B6GYM9</accession>
<dbReference type="VEuPathDB" id="FungiDB:PCH_Pc12g12450"/>
<gene>
    <name evidence="2" type="ORF">Pc12g12450</name>
    <name evidence="2" type="ORF">PCH_Pc12g12450</name>
</gene>
<dbReference type="HOGENOM" id="CLU_037682_2_0_1"/>
<dbReference type="GO" id="GO:0004668">
    <property type="term" value="F:protein-arginine deiminase activity"/>
    <property type="evidence" value="ECO:0007669"/>
    <property type="project" value="InterPro"/>
</dbReference>
<sequence length="411" mass="45790">MPSVNDDIVPFEQRARLQSYWLFLPIPVIGNMASLLKGRFFYPQETARHAATILGFPSKVSIASAYYQSACVDIANLACVISTHEPVRLYARPEDAKQAKSMISQAITRYPSDTSNISVIPFLTNHLWVRDTGPVYVRGVGESIHQRFAINFRFSEWGRKHDLGAHDRASDGRDWPVMTPEQIEENRSFARRVIESDVLPSQVTLVESHVCLEGGALVVDGEGTLLATESSIINENRNPGLSKAVIEAELRRLLGVEKIIWFPGRKGLDVTDVHADAEVNFVRPGVVVLSRPHSSAPKPWLEVFEEIRDILGKSVDAKGRPFEVHVVDEPNPKIFGVLSYDEPATNYVNFYFVNGGLIVPQFGDRRRDQEALVLFQKLCPDRVIRPVFVSALPLAGGVIHCATQPVLSVDE</sequence>
<evidence type="ECO:0000256" key="1">
    <source>
        <dbReference type="ARBA" id="ARBA00022801"/>
    </source>
</evidence>